<dbReference type="Proteomes" id="UP000035444">
    <property type="component" value="Unassembled WGS sequence"/>
</dbReference>
<organism evidence="2 3">
    <name type="scientific">Kiloniella spongiae</name>
    <dbReference type="NCBI Taxonomy" id="1489064"/>
    <lineage>
        <taxon>Bacteria</taxon>
        <taxon>Pseudomonadati</taxon>
        <taxon>Pseudomonadota</taxon>
        <taxon>Alphaproteobacteria</taxon>
        <taxon>Rhodospirillales</taxon>
        <taxon>Kiloniellaceae</taxon>
        <taxon>Kiloniella</taxon>
    </lineage>
</organism>
<evidence type="ECO:0000313" key="2">
    <source>
        <dbReference type="EMBL" id="KLN62118.1"/>
    </source>
</evidence>
<dbReference type="STRING" id="1489064.WH96_00825"/>
<protein>
    <submittedName>
        <fullName evidence="2">Uncharacterized protein</fullName>
    </submittedName>
</protein>
<feature type="coiled-coil region" evidence="1">
    <location>
        <begin position="8"/>
        <end position="60"/>
    </location>
</feature>
<dbReference type="AlphaFoldDB" id="A0A0H2MIA8"/>
<dbReference type="OrthoDB" id="8480501at2"/>
<proteinExistence type="predicted"/>
<evidence type="ECO:0000256" key="1">
    <source>
        <dbReference type="SAM" id="Coils"/>
    </source>
</evidence>
<comment type="caution">
    <text evidence="2">The sequence shown here is derived from an EMBL/GenBank/DDBJ whole genome shotgun (WGS) entry which is preliminary data.</text>
</comment>
<gene>
    <name evidence="2" type="ORF">WH96_00825</name>
</gene>
<dbReference type="RefSeq" id="WP_047762246.1">
    <property type="nucleotide sequence ID" value="NZ_LAQL01000002.1"/>
</dbReference>
<keyword evidence="3" id="KW-1185">Reference proteome</keyword>
<dbReference type="EMBL" id="LAQL01000002">
    <property type="protein sequence ID" value="KLN62118.1"/>
    <property type="molecule type" value="Genomic_DNA"/>
</dbReference>
<reference evidence="2 3" key="1">
    <citation type="submission" date="2015-03" db="EMBL/GenBank/DDBJ databases">
        <title>Genome Sequence of Kiloniella spongiae MEBiC09566, isolated from a marine sponge.</title>
        <authorList>
            <person name="Shao Z."/>
            <person name="Wang L."/>
            <person name="Li X."/>
        </authorList>
    </citation>
    <scope>NUCLEOTIDE SEQUENCE [LARGE SCALE GENOMIC DNA]</scope>
    <source>
        <strain evidence="2 3">MEBiC09566</strain>
    </source>
</reference>
<accession>A0A0H2MIA8</accession>
<keyword evidence="1" id="KW-0175">Coiled coil</keyword>
<sequence length="74" mass="8180">MTRLLKAVERLALAVDTIEKNIEATSNESDGALQELQKNLDQSLKENAELQNTKQEVGDRLDKVIGQLSASLEN</sequence>
<evidence type="ECO:0000313" key="3">
    <source>
        <dbReference type="Proteomes" id="UP000035444"/>
    </source>
</evidence>
<name>A0A0H2MIA8_9PROT</name>